<dbReference type="EMBL" id="CALNXI010002150">
    <property type="protein sequence ID" value="CAH3183771.1"/>
    <property type="molecule type" value="Genomic_DNA"/>
</dbReference>
<keyword evidence="1" id="KW-0472">Membrane</keyword>
<gene>
    <name evidence="2" type="ORF">PEVE_00015073</name>
</gene>
<protein>
    <submittedName>
        <fullName evidence="2">Uncharacterized protein</fullName>
    </submittedName>
</protein>
<dbReference type="Proteomes" id="UP001159427">
    <property type="component" value="Unassembled WGS sequence"/>
</dbReference>
<keyword evidence="3" id="KW-1185">Reference proteome</keyword>
<evidence type="ECO:0000313" key="3">
    <source>
        <dbReference type="Proteomes" id="UP001159427"/>
    </source>
</evidence>
<name>A0ABN8RWD2_9CNID</name>
<organism evidence="2 3">
    <name type="scientific">Porites evermanni</name>
    <dbReference type="NCBI Taxonomy" id="104178"/>
    <lineage>
        <taxon>Eukaryota</taxon>
        <taxon>Metazoa</taxon>
        <taxon>Cnidaria</taxon>
        <taxon>Anthozoa</taxon>
        <taxon>Hexacorallia</taxon>
        <taxon>Scleractinia</taxon>
        <taxon>Fungiina</taxon>
        <taxon>Poritidae</taxon>
        <taxon>Porites</taxon>
    </lineage>
</organism>
<accession>A0ABN8RWD2</accession>
<evidence type="ECO:0000313" key="2">
    <source>
        <dbReference type="EMBL" id="CAH3183771.1"/>
    </source>
</evidence>
<feature type="transmembrane region" description="Helical" evidence="1">
    <location>
        <begin position="35"/>
        <end position="58"/>
    </location>
</feature>
<evidence type="ECO:0000256" key="1">
    <source>
        <dbReference type="SAM" id="Phobius"/>
    </source>
</evidence>
<keyword evidence="1" id="KW-0812">Transmembrane</keyword>
<proteinExistence type="predicted"/>
<sequence length="107" mass="12379">MGYRFSLNYYVQNKLRFQLSKQGREELPGLILQSLIYYTVRAAAILSINLIAAISSFFKLHFYSLQRLENRHLVKPVLADEKTPTIKGRVSQVGHQKKCLRLGIQLK</sequence>
<keyword evidence="1" id="KW-1133">Transmembrane helix</keyword>
<comment type="caution">
    <text evidence="2">The sequence shown here is derived from an EMBL/GenBank/DDBJ whole genome shotgun (WGS) entry which is preliminary data.</text>
</comment>
<reference evidence="2 3" key="1">
    <citation type="submission" date="2022-05" db="EMBL/GenBank/DDBJ databases">
        <authorList>
            <consortium name="Genoscope - CEA"/>
            <person name="William W."/>
        </authorList>
    </citation>
    <scope>NUCLEOTIDE SEQUENCE [LARGE SCALE GENOMIC DNA]</scope>
</reference>